<sequence length="474" mass="51423">RTRDFGFLPVPRGCEYGDAFAFTRSLNWLLAVGATVTVANLYVVQPILVELSQRFEVDYEEVTRVPSLLQGGYLVGLVLITPLGDLLPRRPLLLGLIVLAAFLALGQALAPNFKIFEALSFLVGIASVPPQILVPLAADLAPPATRASCVSTVVSGLIGGMVVGRFFGGILTRYTGSPMHIFYFAFATQLALALAFWWKLPAFPRKGLDLSYPQVLWSMVKLFCTKPALTQACFVGYCSCTVMVSWWTSLTFLLSDTPFSLNTFEIGLFGLTGICALAWAPWAGKLTDRIHPWVTTLGALLVQLCNQALALGTARLNLAPVVICSIFVDICHQSATIGNQRRFFDVDPVARSRVNGVYMAFTFLGQTTGSSVGPKLFLRDGWRASYAFNVAFVVGAIAFLCARGPHAKGWVGWDGVWTLRKEPRSSVAGDDEEKGEADQVAAAKKEAGQVGQETAVEDALQIDSEAEEGQRHKT</sequence>
<comment type="subcellular location">
    <subcellularLocation>
        <location evidence="1">Membrane</location>
        <topology evidence="1">Multi-pass membrane protein</topology>
    </subcellularLocation>
</comment>
<dbReference type="OrthoDB" id="2105912at2759"/>
<dbReference type="PANTHER" id="PTHR42910:SF1">
    <property type="entry name" value="MAJOR FACILITATOR SUPERFAMILY (MFS) PROFILE DOMAIN-CONTAINING PROTEIN"/>
    <property type="match status" value="1"/>
</dbReference>
<evidence type="ECO:0000256" key="2">
    <source>
        <dbReference type="SAM" id="MobiDB-lite"/>
    </source>
</evidence>
<dbReference type="InterPro" id="IPR036259">
    <property type="entry name" value="MFS_trans_sf"/>
</dbReference>
<dbReference type="PROSITE" id="PS50850">
    <property type="entry name" value="MFS"/>
    <property type="match status" value="1"/>
</dbReference>
<dbReference type="Pfam" id="PF07690">
    <property type="entry name" value="MFS_1"/>
    <property type="match status" value="1"/>
</dbReference>
<dbReference type="CDD" id="cd17324">
    <property type="entry name" value="MFS_NepI_like"/>
    <property type="match status" value="1"/>
</dbReference>
<evidence type="ECO:0000313" key="6">
    <source>
        <dbReference type="Proteomes" id="UP000311382"/>
    </source>
</evidence>
<feature type="transmembrane region" description="Helical" evidence="3">
    <location>
        <begin position="28"/>
        <end position="48"/>
    </location>
</feature>
<protein>
    <submittedName>
        <fullName evidence="5">Major facilitator superfamily domain-containing protein</fullName>
    </submittedName>
</protein>
<dbReference type="GO" id="GO:0022857">
    <property type="term" value="F:transmembrane transporter activity"/>
    <property type="evidence" value="ECO:0007669"/>
    <property type="project" value="InterPro"/>
</dbReference>
<dbReference type="GO" id="GO:0016020">
    <property type="term" value="C:membrane"/>
    <property type="evidence" value="ECO:0007669"/>
    <property type="project" value="UniProtKB-SubCell"/>
</dbReference>
<feature type="non-terminal residue" evidence="5">
    <location>
        <position position="1"/>
    </location>
</feature>
<keyword evidence="3" id="KW-0812">Transmembrane</keyword>
<evidence type="ECO:0000259" key="4">
    <source>
        <dbReference type="PROSITE" id="PS50850"/>
    </source>
</evidence>
<dbReference type="Proteomes" id="UP000311382">
    <property type="component" value="Unassembled WGS sequence"/>
</dbReference>
<feature type="region of interest" description="Disordered" evidence="2">
    <location>
        <begin position="424"/>
        <end position="455"/>
    </location>
</feature>
<comment type="caution">
    <text evidence="5">The sequence shown here is derived from an EMBL/GenBank/DDBJ whole genome shotgun (WGS) entry which is preliminary data.</text>
</comment>
<reference evidence="5 6" key="1">
    <citation type="submission" date="2019-03" db="EMBL/GenBank/DDBJ databases">
        <title>Rhodosporidium diobovatum UCD-FST 08-225 genome sequencing, assembly, and annotation.</title>
        <authorList>
            <person name="Fakankun I.U."/>
            <person name="Fristensky B."/>
            <person name="Levin D.B."/>
        </authorList>
    </citation>
    <scope>NUCLEOTIDE SEQUENCE [LARGE SCALE GENOMIC DNA]</scope>
    <source>
        <strain evidence="5 6">UCD-FST 08-225</strain>
    </source>
</reference>
<feature type="transmembrane region" description="Helical" evidence="3">
    <location>
        <begin position="228"/>
        <end position="247"/>
    </location>
</feature>
<evidence type="ECO:0000256" key="1">
    <source>
        <dbReference type="ARBA" id="ARBA00004141"/>
    </source>
</evidence>
<dbReference type="InterPro" id="IPR011701">
    <property type="entry name" value="MFS"/>
</dbReference>
<feature type="transmembrane region" description="Helical" evidence="3">
    <location>
        <begin position="115"/>
        <end position="137"/>
    </location>
</feature>
<feature type="domain" description="Major facilitator superfamily (MFS) profile" evidence="4">
    <location>
        <begin position="26"/>
        <end position="407"/>
    </location>
</feature>
<dbReference type="Gene3D" id="1.20.1250.20">
    <property type="entry name" value="MFS general substrate transporter like domains"/>
    <property type="match status" value="1"/>
</dbReference>
<proteinExistence type="predicted"/>
<organism evidence="5 6">
    <name type="scientific">Rhodotorula diobovata</name>
    <dbReference type="NCBI Taxonomy" id="5288"/>
    <lineage>
        <taxon>Eukaryota</taxon>
        <taxon>Fungi</taxon>
        <taxon>Dikarya</taxon>
        <taxon>Basidiomycota</taxon>
        <taxon>Pucciniomycotina</taxon>
        <taxon>Microbotryomycetes</taxon>
        <taxon>Sporidiobolales</taxon>
        <taxon>Sporidiobolaceae</taxon>
        <taxon>Rhodotorula</taxon>
    </lineage>
</organism>
<keyword evidence="3" id="KW-1133">Transmembrane helix</keyword>
<feature type="transmembrane region" description="Helical" evidence="3">
    <location>
        <begin position="92"/>
        <end position="109"/>
    </location>
</feature>
<evidence type="ECO:0000256" key="3">
    <source>
        <dbReference type="SAM" id="Phobius"/>
    </source>
</evidence>
<evidence type="ECO:0000313" key="5">
    <source>
        <dbReference type="EMBL" id="TNY23668.1"/>
    </source>
</evidence>
<dbReference type="STRING" id="5288.A0A5C5G3K9"/>
<keyword evidence="3" id="KW-0472">Membrane</keyword>
<feature type="transmembrane region" description="Helical" evidence="3">
    <location>
        <begin position="68"/>
        <end position="87"/>
    </location>
</feature>
<dbReference type="EMBL" id="SOZI01000009">
    <property type="protein sequence ID" value="TNY23668.1"/>
    <property type="molecule type" value="Genomic_DNA"/>
</dbReference>
<dbReference type="InterPro" id="IPR020846">
    <property type="entry name" value="MFS_dom"/>
</dbReference>
<name>A0A5C5G3K9_9BASI</name>
<accession>A0A5C5G3K9</accession>
<keyword evidence="6" id="KW-1185">Reference proteome</keyword>
<feature type="transmembrane region" description="Helical" evidence="3">
    <location>
        <begin position="180"/>
        <end position="198"/>
    </location>
</feature>
<gene>
    <name evidence="5" type="ORF">DMC30DRAFT_347022</name>
</gene>
<dbReference type="PANTHER" id="PTHR42910">
    <property type="entry name" value="TRANSPORTER SCO4007-RELATED"/>
    <property type="match status" value="1"/>
</dbReference>
<feature type="transmembrane region" description="Helical" evidence="3">
    <location>
        <begin position="384"/>
        <end position="402"/>
    </location>
</feature>
<dbReference type="SUPFAM" id="SSF103473">
    <property type="entry name" value="MFS general substrate transporter"/>
    <property type="match status" value="1"/>
</dbReference>
<feature type="transmembrane region" description="Helical" evidence="3">
    <location>
        <begin position="259"/>
        <end position="280"/>
    </location>
</feature>
<feature type="transmembrane region" description="Helical" evidence="3">
    <location>
        <begin position="149"/>
        <end position="168"/>
    </location>
</feature>
<dbReference type="AlphaFoldDB" id="A0A5C5G3K9"/>